<dbReference type="InterPro" id="IPR011257">
    <property type="entry name" value="DNA_glycosylase"/>
</dbReference>
<dbReference type="AlphaFoldDB" id="A0A3A3YVB9"/>
<dbReference type="GO" id="GO:0006285">
    <property type="term" value="P:base-excision repair, AP site formation"/>
    <property type="evidence" value="ECO:0007669"/>
    <property type="project" value="TreeGrafter"/>
</dbReference>
<proteinExistence type="predicted"/>
<evidence type="ECO:0000313" key="5">
    <source>
        <dbReference type="Proteomes" id="UP000265614"/>
    </source>
</evidence>
<dbReference type="GO" id="GO:0032993">
    <property type="term" value="C:protein-DNA complex"/>
    <property type="evidence" value="ECO:0007669"/>
    <property type="project" value="TreeGrafter"/>
</dbReference>
<sequence>MAATLAPLRRGGGDPAHRQEPGGAVWRCSRTPEGPGTLRLAVRGDEVLASAWGPGADWLLDGVPALLGEDDDPSGFEPRHAVVASAWARHAAWRPPRTRLVLESLVPAVLEQRVTGGEARRSWRHLLLRFGEPAPGPAPAGMRVPLSGEGWRHVPSWEWHRAGVDGQRASTVVRAARVAGRLEATAELPGPEAGRVLRLVPGVGVWTAAEVRQRAHGDPDAVSVGDFHLAALVGWALVGGPVDDDGMLELLSCYAGHRYRAVRMVELSGVRKPGFAPRYSPQDLRAL</sequence>
<dbReference type="SUPFAM" id="SSF48150">
    <property type="entry name" value="DNA-glycosylase"/>
    <property type="match status" value="1"/>
</dbReference>
<evidence type="ECO:0000256" key="1">
    <source>
        <dbReference type="ARBA" id="ARBA00022763"/>
    </source>
</evidence>
<evidence type="ECO:0000313" key="4">
    <source>
        <dbReference type="EMBL" id="RJK95501.1"/>
    </source>
</evidence>
<organism evidence="4 5">
    <name type="scientific">Vallicoccus soli</name>
    <dbReference type="NCBI Taxonomy" id="2339232"/>
    <lineage>
        <taxon>Bacteria</taxon>
        <taxon>Bacillati</taxon>
        <taxon>Actinomycetota</taxon>
        <taxon>Actinomycetes</taxon>
        <taxon>Motilibacterales</taxon>
        <taxon>Vallicoccaceae</taxon>
        <taxon>Vallicoccus</taxon>
    </lineage>
</organism>
<evidence type="ECO:0000256" key="3">
    <source>
        <dbReference type="SAM" id="MobiDB-lite"/>
    </source>
</evidence>
<dbReference type="GO" id="GO:0032131">
    <property type="term" value="F:alkylated DNA binding"/>
    <property type="evidence" value="ECO:0007669"/>
    <property type="project" value="TreeGrafter"/>
</dbReference>
<keyword evidence="1" id="KW-0227">DNA damage</keyword>
<keyword evidence="5" id="KW-1185">Reference proteome</keyword>
<feature type="compositionally biased region" description="Basic and acidic residues" evidence="3">
    <location>
        <begin position="11"/>
        <end position="20"/>
    </location>
</feature>
<dbReference type="GO" id="GO:0006307">
    <property type="term" value="P:DNA alkylation repair"/>
    <property type="evidence" value="ECO:0007669"/>
    <property type="project" value="TreeGrafter"/>
</dbReference>
<dbReference type="Gene3D" id="1.10.340.30">
    <property type="entry name" value="Hypothetical protein, domain 2"/>
    <property type="match status" value="1"/>
</dbReference>
<dbReference type="PANTHER" id="PTHR43003">
    <property type="entry name" value="DNA-3-METHYLADENINE GLYCOSYLASE"/>
    <property type="match status" value="1"/>
</dbReference>
<keyword evidence="2" id="KW-0234">DNA repair</keyword>
<dbReference type="GO" id="GO:0043916">
    <property type="term" value="F:DNA-7-methylguanine glycosylase activity"/>
    <property type="evidence" value="ECO:0007669"/>
    <property type="project" value="TreeGrafter"/>
</dbReference>
<dbReference type="GO" id="GO:0005737">
    <property type="term" value="C:cytoplasm"/>
    <property type="evidence" value="ECO:0007669"/>
    <property type="project" value="TreeGrafter"/>
</dbReference>
<dbReference type="InterPro" id="IPR051912">
    <property type="entry name" value="Alkylbase_DNA_Glycosylase/TA"/>
</dbReference>
<dbReference type="GO" id="GO:0008725">
    <property type="term" value="F:DNA-3-methyladenine glycosylase activity"/>
    <property type="evidence" value="ECO:0007669"/>
    <property type="project" value="TreeGrafter"/>
</dbReference>
<name>A0A3A3YVB9_9ACTN</name>
<dbReference type="EMBL" id="QZEZ01000005">
    <property type="protein sequence ID" value="RJK95501.1"/>
    <property type="molecule type" value="Genomic_DNA"/>
</dbReference>
<comment type="caution">
    <text evidence="4">The sequence shown here is derived from an EMBL/GenBank/DDBJ whole genome shotgun (WGS) entry which is preliminary data.</text>
</comment>
<reference evidence="4 5" key="1">
    <citation type="submission" date="2018-09" db="EMBL/GenBank/DDBJ databases">
        <title>YIM 75000 draft genome.</title>
        <authorList>
            <person name="Tang S."/>
            <person name="Feng Y."/>
        </authorList>
    </citation>
    <scope>NUCLEOTIDE SEQUENCE [LARGE SCALE GENOMIC DNA]</scope>
    <source>
        <strain evidence="4 5">YIM 75000</strain>
    </source>
</reference>
<protein>
    <submittedName>
        <fullName evidence="4">DNA-3-methyladenine glycosylase 2 family protein</fullName>
    </submittedName>
</protein>
<feature type="region of interest" description="Disordered" evidence="3">
    <location>
        <begin position="1"/>
        <end position="30"/>
    </location>
</feature>
<gene>
    <name evidence="4" type="ORF">D5H78_11960</name>
</gene>
<evidence type="ECO:0000256" key="2">
    <source>
        <dbReference type="ARBA" id="ARBA00023204"/>
    </source>
</evidence>
<dbReference type="PANTHER" id="PTHR43003:SF6">
    <property type="entry name" value="DNA GLYCOSYLASE"/>
    <property type="match status" value="1"/>
</dbReference>
<accession>A0A3A3YVB9</accession>
<dbReference type="OrthoDB" id="5501430at2"/>
<dbReference type="Proteomes" id="UP000265614">
    <property type="component" value="Unassembled WGS sequence"/>
</dbReference>